<comment type="caution">
    <text evidence="1">The sequence shown here is derived from an EMBL/GenBank/DDBJ whole genome shotgun (WGS) entry which is preliminary data.</text>
</comment>
<dbReference type="Gene3D" id="1.10.150.240">
    <property type="entry name" value="Putative phosphatase, domain 2"/>
    <property type="match status" value="1"/>
</dbReference>
<dbReference type="SUPFAM" id="SSF56784">
    <property type="entry name" value="HAD-like"/>
    <property type="match status" value="1"/>
</dbReference>
<proteinExistence type="predicted"/>
<dbReference type="Pfam" id="PF13419">
    <property type="entry name" value="HAD_2"/>
    <property type="match status" value="1"/>
</dbReference>
<dbReference type="InterPro" id="IPR036412">
    <property type="entry name" value="HAD-like_sf"/>
</dbReference>
<dbReference type="EMBL" id="LKET01000014">
    <property type="protein sequence ID" value="KPU46128.1"/>
    <property type="molecule type" value="Genomic_DNA"/>
</dbReference>
<dbReference type="OrthoDB" id="9792518at2"/>
<dbReference type="GO" id="GO:0008967">
    <property type="term" value="F:phosphoglycolate phosphatase activity"/>
    <property type="evidence" value="ECO:0007669"/>
    <property type="project" value="TreeGrafter"/>
</dbReference>
<dbReference type="AlphaFoldDB" id="A0A0N8NTY5"/>
<dbReference type="InterPro" id="IPR050155">
    <property type="entry name" value="HAD-like_hydrolase_sf"/>
</dbReference>
<dbReference type="InterPro" id="IPR041492">
    <property type="entry name" value="HAD_2"/>
</dbReference>
<dbReference type="InterPro" id="IPR023198">
    <property type="entry name" value="PGP-like_dom2"/>
</dbReference>
<keyword evidence="1" id="KW-0378">Hydrolase</keyword>
<reference evidence="1 2" key="1">
    <citation type="submission" date="2015-09" db="EMBL/GenBank/DDBJ databases">
        <title>Genome sequence of Oxobacter pfennigii DSM 3222.</title>
        <authorList>
            <person name="Poehlein A."/>
            <person name="Bengelsdorf F.R."/>
            <person name="Schiel-Bengelsdorf B."/>
            <person name="Duerre P."/>
            <person name="Daniel R."/>
        </authorList>
    </citation>
    <scope>NUCLEOTIDE SEQUENCE [LARGE SCALE GENOMIC DNA]</scope>
    <source>
        <strain evidence="1 2">DSM 3222</strain>
    </source>
</reference>
<dbReference type="Proteomes" id="UP000050326">
    <property type="component" value="Unassembled WGS sequence"/>
</dbReference>
<dbReference type="InterPro" id="IPR006439">
    <property type="entry name" value="HAD-SF_hydro_IA"/>
</dbReference>
<dbReference type="Gene3D" id="3.40.50.1000">
    <property type="entry name" value="HAD superfamily/HAD-like"/>
    <property type="match status" value="1"/>
</dbReference>
<dbReference type="GO" id="GO:0006281">
    <property type="term" value="P:DNA repair"/>
    <property type="evidence" value="ECO:0007669"/>
    <property type="project" value="TreeGrafter"/>
</dbReference>
<evidence type="ECO:0000313" key="2">
    <source>
        <dbReference type="Proteomes" id="UP000050326"/>
    </source>
</evidence>
<gene>
    <name evidence="1" type="ORF">OXPF_02380</name>
</gene>
<dbReference type="STRING" id="36849.OXPF_02380"/>
<name>A0A0N8NTY5_9CLOT</name>
<evidence type="ECO:0000313" key="1">
    <source>
        <dbReference type="EMBL" id="KPU46128.1"/>
    </source>
</evidence>
<dbReference type="NCBIfam" id="TIGR01549">
    <property type="entry name" value="HAD-SF-IA-v1"/>
    <property type="match status" value="1"/>
</dbReference>
<dbReference type="PANTHER" id="PTHR43434:SF1">
    <property type="entry name" value="PHOSPHOGLYCOLATE PHOSPHATASE"/>
    <property type="match status" value="1"/>
</dbReference>
<dbReference type="SFLD" id="SFLDS00003">
    <property type="entry name" value="Haloacid_Dehalogenase"/>
    <property type="match status" value="1"/>
</dbReference>
<dbReference type="PATRIC" id="fig|36849.3.peg.262"/>
<dbReference type="SFLD" id="SFLDG01129">
    <property type="entry name" value="C1.5:_HAD__Beta-PGM__Phosphata"/>
    <property type="match status" value="1"/>
</dbReference>
<keyword evidence="2" id="KW-1185">Reference proteome</keyword>
<dbReference type="GO" id="GO:0008253">
    <property type="term" value="F:5'-nucleotidase activity"/>
    <property type="evidence" value="ECO:0007669"/>
    <property type="project" value="UniProtKB-EC"/>
</dbReference>
<dbReference type="EC" id="3.1.3.5" evidence="1"/>
<sequence>MKADGIIFDLDGTLWDATEGVMHSWNETIEKYKEVKNKLTLDDIKDIMGLTVKDVAAKLFPYIKEELRVKIAMQCCKDECIFLGKYTTFLYEKVEETLKELVKTRKLFIVSNCQGGYIETFFKLHKMEKYFTDYENSERTGLSKGENIKLIMARNNLAHPIYVGDTAGDLKAARLANIPFVYASYGFGKVKEYDYIIKSIDELINVGAVSNDKT</sequence>
<dbReference type="PANTHER" id="PTHR43434">
    <property type="entry name" value="PHOSPHOGLYCOLATE PHOSPHATASE"/>
    <property type="match status" value="1"/>
</dbReference>
<dbReference type="RefSeq" id="WP_054873390.1">
    <property type="nucleotide sequence ID" value="NZ_LKET01000014.1"/>
</dbReference>
<accession>A0A0N8NTY5</accession>
<organism evidence="1 2">
    <name type="scientific">Oxobacter pfennigii</name>
    <dbReference type="NCBI Taxonomy" id="36849"/>
    <lineage>
        <taxon>Bacteria</taxon>
        <taxon>Bacillati</taxon>
        <taxon>Bacillota</taxon>
        <taxon>Clostridia</taxon>
        <taxon>Eubacteriales</taxon>
        <taxon>Clostridiaceae</taxon>
        <taxon>Oxobacter</taxon>
    </lineage>
</organism>
<dbReference type="InterPro" id="IPR023214">
    <property type="entry name" value="HAD_sf"/>
</dbReference>
<protein>
    <submittedName>
        <fullName evidence="1">5'-nucleotidase</fullName>
        <ecNumber evidence="1">3.1.3.5</ecNumber>
    </submittedName>
</protein>